<evidence type="ECO:0000313" key="6">
    <source>
        <dbReference type="EnsemblMetazoa" id="XP_038052802.1"/>
    </source>
</evidence>
<reference evidence="6" key="1">
    <citation type="submission" date="2022-11" db="UniProtKB">
        <authorList>
            <consortium name="EnsemblMetazoa"/>
        </authorList>
    </citation>
    <scope>IDENTIFICATION</scope>
</reference>
<dbReference type="PANTHER" id="PTHR13943">
    <property type="entry name" value="HRAS-LIKE SUPPRESSOR - RELATED"/>
    <property type="match status" value="1"/>
</dbReference>
<dbReference type="PROSITE" id="PS51934">
    <property type="entry name" value="LRAT"/>
    <property type="match status" value="2"/>
</dbReference>
<accession>A0A913ZM11</accession>
<keyword evidence="3" id="KW-0378">Hydrolase</keyword>
<evidence type="ECO:0000313" key="7">
    <source>
        <dbReference type="Proteomes" id="UP000887568"/>
    </source>
</evidence>
<evidence type="ECO:0000256" key="2">
    <source>
        <dbReference type="ARBA" id="ARBA00022679"/>
    </source>
</evidence>
<dbReference type="GO" id="GO:0016410">
    <property type="term" value="F:N-acyltransferase activity"/>
    <property type="evidence" value="ECO:0007669"/>
    <property type="project" value="TreeGrafter"/>
</dbReference>
<sequence length="600" mass="68668">MAKRTGSRLKSDNEFMNVQQLYAFNPSFKDSKNFMSCRLEKGQLSSGVQRVKDNKDRHYDDNLDRNSGNELVAKGPGSRLASDADFWETKPERLPTSNNNFGGLSVWCDKNSISRLTDKVRVGDRLEFINSNLPRAHWGIYVDELKFLPWSVVHFIPGTKEGRAYSALTTYLHISLPSSNGALVVNSIYKFVSLPGDEVRINNSTDKHWPPVSTGHIRKEISYQLKDIHKWSVLQQVYVHLCRVSFKESEDFVDYCRYDRDHQHYMCLLNGEKVTEWYSKSSIDYFISEVRVGDRLEFAGRQSPYDRWGIYIGQWGVNFEQVALVTPSDENDETSSGATLSSIGSSAKPKQELRVKSIGTVLGNDQVRINNERDHTLPPLVRTDILDEINRLLPGKTHRYACKVSFNNAKDFVNYCRYEDWRINFGLVSDWCESGQSLPQLHVGDRLEFNRTALPYTHWGIYVGDWGDDHHQVVHLAPADGNGKIFSKKKSSGSGPSSKNRPEVCVNNIWAVTGSDKVRINNIRDETWPPLVRTAILDEIVHHLKSQSDGHKPMYNLFRNNCEHFVNHCRYGKHHSDQVSLFSIVRDLWKTQASKDSTSN</sequence>
<name>A0A913ZM11_PATMI</name>
<keyword evidence="2" id="KW-0808">Transferase</keyword>
<keyword evidence="4" id="KW-0443">Lipid metabolism</keyword>
<organism evidence="6 7">
    <name type="scientific">Patiria miniata</name>
    <name type="common">Bat star</name>
    <name type="synonym">Asterina miniata</name>
    <dbReference type="NCBI Taxonomy" id="46514"/>
    <lineage>
        <taxon>Eukaryota</taxon>
        <taxon>Metazoa</taxon>
        <taxon>Echinodermata</taxon>
        <taxon>Eleutherozoa</taxon>
        <taxon>Asterozoa</taxon>
        <taxon>Asteroidea</taxon>
        <taxon>Valvatacea</taxon>
        <taxon>Valvatida</taxon>
        <taxon>Asterinidae</taxon>
        <taxon>Patiria</taxon>
    </lineage>
</organism>
<protein>
    <recommendedName>
        <fullName evidence="5">LRAT domain-containing protein</fullName>
    </recommendedName>
</protein>
<dbReference type="AlphaFoldDB" id="A0A913ZM11"/>
<evidence type="ECO:0000256" key="3">
    <source>
        <dbReference type="ARBA" id="ARBA00022801"/>
    </source>
</evidence>
<dbReference type="InterPro" id="IPR007053">
    <property type="entry name" value="LRAT_dom"/>
</dbReference>
<evidence type="ECO:0000256" key="1">
    <source>
        <dbReference type="ARBA" id="ARBA00007824"/>
    </source>
</evidence>
<keyword evidence="7" id="KW-1185">Reference proteome</keyword>
<dbReference type="OrthoDB" id="421951at2759"/>
<dbReference type="GO" id="GO:0070292">
    <property type="term" value="P:N-acylphosphatidylethanolamine metabolic process"/>
    <property type="evidence" value="ECO:0007669"/>
    <property type="project" value="TreeGrafter"/>
</dbReference>
<dbReference type="EnsemblMetazoa" id="XM_038196874.1">
    <property type="protein sequence ID" value="XP_038052802.1"/>
    <property type="gene ID" value="LOC119725463"/>
</dbReference>
<dbReference type="Proteomes" id="UP000887568">
    <property type="component" value="Unplaced"/>
</dbReference>
<dbReference type="InterPro" id="IPR051496">
    <property type="entry name" value="H-rev107_PLA/AT"/>
</dbReference>
<evidence type="ECO:0000256" key="4">
    <source>
        <dbReference type="ARBA" id="ARBA00023098"/>
    </source>
</evidence>
<dbReference type="GO" id="GO:0008970">
    <property type="term" value="F:phospholipase A1 activity"/>
    <property type="evidence" value="ECO:0007669"/>
    <property type="project" value="TreeGrafter"/>
</dbReference>
<feature type="domain" description="LRAT" evidence="5">
    <location>
        <begin position="297"/>
        <end position="425"/>
    </location>
</feature>
<dbReference type="GeneID" id="119725463"/>
<dbReference type="GO" id="GO:0004623">
    <property type="term" value="F:phospholipase A2 activity"/>
    <property type="evidence" value="ECO:0007669"/>
    <property type="project" value="TreeGrafter"/>
</dbReference>
<proteinExistence type="inferred from homology"/>
<dbReference type="GO" id="GO:0005737">
    <property type="term" value="C:cytoplasm"/>
    <property type="evidence" value="ECO:0007669"/>
    <property type="project" value="TreeGrafter"/>
</dbReference>
<evidence type="ECO:0000259" key="5">
    <source>
        <dbReference type="PROSITE" id="PS51934"/>
    </source>
</evidence>
<dbReference type="RefSeq" id="XP_038052802.1">
    <property type="nucleotide sequence ID" value="XM_038196874.1"/>
</dbReference>
<dbReference type="Gene3D" id="3.90.1720.10">
    <property type="entry name" value="endopeptidase domain like (from Nostoc punctiforme)"/>
    <property type="match status" value="3"/>
</dbReference>
<feature type="domain" description="LRAT" evidence="5">
    <location>
        <begin position="448"/>
        <end position="578"/>
    </location>
</feature>
<comment type="similarity">
    <text evidence="1">Belongs to the H-rev107 family.</text>
</comment>
<dbReference type="Pfam" id="PF04970">
    <property type="entry name" value="LRAT"/>
    <property type="match status" value="2"/>
</dbReference>
<dbReference type="PANTHER" id="PTHR13943:SF77">
    <property type="entry name" value="LRAT DOMAIN-CONTAINING PROTEIN"/>
    <property type="match status" value="1"/>
</dbReference>